<sequence length="455" mass="51985">MPQEDFSSELLLLYYGKGNSCHCPQAHGRVSFNFINNCPSHADRLFPYQQMAQWLSYEQGEDFLFRREFSFTLENDTYIRYKAFHTADELKTSMSKTLPFKIDIGAVFSVSPADKGKVSAAHFTPQERELVLDIDLTDYDDIRTCCEEAAICSRCWQFMVAAVKVLDAALREDFGFEKLLWVYSGRRGIHCWVADERARELENEARSAVVGYLTLVEGNENASRKVKLREPFHPSLERAYRLLEPMFEDTILSETGQGVLCSAEHWVKLLAMVPDEDIRANMMRRWGATNCSSSPREKWRELREAVEKQVLKDAKAVRSGSGLKRPAPSSDATKRYTAAELRTCLQEIVLAYLYPRLDANVSKQRNHLLKSPFAVHPKTGRVCVPIDVTSIEKFDPFHVPTLGQLHEELDSEKASTSMDKYVSFFETSFLKPLVAEAKRKKRDARESDAAMTGDW</sequence>
<name>A0ACC0VHQ8_9STRA</name>
<accession>A0ACC0VHQ8</accession>
<evidence type="ECO:0000313" key="2">
    <source>
        <dbReference type="Proteomes" id="UP001163321"/>
    </source>
</evidence>
<gene>
    <name evidence="1" type="ORF">PsorP6_014238</name>
</gene>
<proteinExistence type="predicted"/>
<dbReference type="Proteomes" id="UP001163321">
    <property type="component" value="Chromosome 9"/>
</dbReference>
<protein>
    <submittedName>
        <fullName evidence="1">Uncharacterized protein</fullName>
    </submittedName>
</protein>
<organism evidence="1 2">
    <name type="scientific">Peronosclerospora sorghi</name>
    <dbReference type="NCBI Taxonomy" id="230839"/>
    <lineage>
        <taxon>Eukaryota</taxon>
        <taxon>Sar</taxon>
        <taxon>Stramenopiles</taxon>
        <taxon>Oomycota</taxon>
        <taxon>Peronosporomycetes</taxon>
        <taxon>Peronosporales</taxon>
        <taxon>Peronosporaceae</taxon>
        <taxon>Peronosclerospora</taxon>
    </lineage>
</organism>
<keyword evidence="2" id="KW-1185">Reference proteome</keyword>
<dbReference type="EMBL" id="CM047588">
    <property type="protein sequence ID" value="KAI9906040.1"/>
    <property type="molecule type" value="Genomic_DNA"/>
</dbReference>
<evidence type="ECO:0000313" key="1">
    <source>
        <dbReference type="EMBL" id="KAI9906040.1"/>
    </source>
</evidence>
<comment type="caution">
    <text evidence="1">The sequence shown here is derived from an EMBL/GenBank/DDBJ whole genome shotgun (WGS) entry which is preliminary data.</text>
</comment>
<reference evidence="1 2" key="1">
    <citation type="journal article" date="2022" name="bioRxiv">
        <title>The genome of the oomycete Peronosclerospora sorghi, a cosmopolitan pathogen of maize and sorghum, is inflated with dispersed pseudogenes.</title>
        <authorList>
            <person name="Fletcher K."/>
            <person name="Martin F."/>
            <person name="Isakeit T."/>
            <person name="Cavanaugh K."/>
            <person name="Magill C."/>
            <person name="Michelmore R."/>
        </authorList>
    </citation>
    <scope>NUCLEOTIDE SEQUENCE [LARGE SCALE GENOMIC DNA]</scope>
    <source>
        <strain evidence="1">P6</strain>
    </source>
</reference>